<dbReference type="EMBL" id="JADYXP020000012">
    <property type="protein sequence ID" value="KAL0113350.1"/>
    <property type="molecule type" value="Genomic_DNA"/>
</dbReference>
<proteinExistence type="predicted"/>
<dbReference type="AlphaFoldDB" id="A0AAW2FE88"/>
<accession>A0AAW2FE88</accession>
<sequence>MLCRVVPSPSRKIVIPLYLLKRRKVCKSFLYHYCRRIAGSSAQRASRISKSVIGEGSSWGTCERQFYLDLPIKGTPPIVQQNDIKLIALFKELSF</sequence>
<name>A0AAW2FE88_9HYME</name>
<evidence type="ECO:0000313" key="2">
    <source>
        <dbReference type="Proteomes" id="UP001430953"/>
    </source>
</evidence>
<evidence type="ECO:0000313" key="1">
    <source>
        <dbReference type="EMBL" id="KAL0113350.1"/>
    </source>
</evidence>
<comment type="caution">
    <text evidence="1">The sequence shown here is derived from an EMBL/GenBank/DDBJ whole genome shotgun (WGS) entry which is preliminary data.</text>
</comment>
<dbReference type="Proteomes" id="UP001430953">
    <property type="component" value="Unassembled WGS sequence"/>
</dbReference>
<gene>
    <name evidence="1" type="ORF">PUN28_012484</name>
</gene>
<keyword evidence="2" id="KW-1185">Reference proteome</keyword>
<organism evidence="1 2">
    <name type="scientific">Cardiocondyla obscurior</name>
    <dbReference type="NCBI Taxonomy" id="286306"/>
    <lineage>
        <taxon>Eukaryota</taxon>
        <taxon>Metazoa</taxon>
        <taxon>Ecdysozoa</taxon>
        <taxon>Arthropoda</taxon>
        <taxon>Hexapoda</taxon>
        <taxon>Insecta</taxon>
        <taxon>Pterygota</taxon>
        <taxon>Neoptera</taxon>
        <taxon>Endopterygota</taxon>
        <taxon>Hymenoptera</taxon>
        <taxon>Apocrita</taxon>
        <taxon>Aculeata</taxon>
        <taxon>Formicoidea</taxon>
        <taxon>Formicidae</taxon>
        <taxon>Myrmicinae</taxon>
        <taxon>Cardiocondyla</taxon>
    </lineage>
</organism>
<reference evidence="1 2" key="1">
    <citation type="submission" date="2023-03" db="EMBL/GenBank/DDBJ databases">
        <title>High recombination rates correlate with genetic variation in Cardiocondyla obscurior ants.</title>
        <authorList>
            <person name="Errbii M."/>
        </authorList>
    </citation>
    <scope>NUCLEOTIDE SEQUENCE [LARGE SCALE GENOMIC DNA]</scope>
    <source>
        <strain evidence="1">Alpha-2009</strain>
        <tissue evidence="1">Whole body</tissue>
    </source>
</reference>
<protein>
    <submittedName>
        <fullName evidence="1">Uncharacterized protein</fullName>
    </submittedName>
</protein>